<evidence type="ECO:0000259" key="5">
    <source>
        <dbReference type="Pfam" id="PF20464"/>
    </source>
</evidence>
<evidence type="ECO:0000259" key="6">
    <source>
        <dbReference type="Pfam" id="PF20465"/>
    </source>
</evidence>
<keyword evidence="9" id="KW-1185">Reference proteome</keyword>
<dbReference type="Proteomes" id="UP000035287">
    <property type="component" value="Chromosome"/>
</dbReference>
<sequence length="955" mass="107363">MTPAEFIQKWRAVDLKERTASQSHFNDICRLLDIEDPITADPKGEWFTFEKGASKTGGGEGWADVWRKECFAWEYKGKKKDLDRAFAQLQQYAIALDNPPLLIVSDMDRFRIHTNWTNTVQEVHEFALDDLLDGATRDLLRNCFLDPERLKPAKTRQMLTEEAAEEFSQLAQRLRARGHEAHAVAHFVNRLVFCMFAEDVGLLPDHMFTAMLKASVGKPDSFATNAAILFGAMKTGGLVGFTRVEWFNGGLFDEDSALPLERADIDNLIAAAALDWSEIDPSILGTLFERGLDPDKRSQLGAHYTDRDKIMQIVEPVIIRPLMAEWDVVRAKIEEALAKAEKATGGARTRAETEAKRHQAEWHERLRNFRVLDPACGSGNFLYLSLLALKDIEHRTNLEAEALSPALAARFPSSGPENVMGIEINPYAAELARVSVWIGEIQWMRRNGFEAAKNPILRSLGNIECRDAILAPDGAETQWPDANAIVGNPPFLGAKLMKRLLGVKETEEIRAAFEGRLPGFTDLACYWFEKAREKISEGRCERAGLVATNSIRKNTNLPVMKRILNDSRIFEAWSEEKWTIDGAAVDVSLVCFGDSGQAAYLNGQEVDSINPDLTTGLNLTLARAVPENRNGAYLGIQKSGPFDVPGGMARVWLAEPTNPNGLPNSEILKPYWNGDDVTGRPRDFWLIDLPLGLSEADASAFASPFEHIRTTNDEDGKTIAELRAELGDRAGPRWWEPHWPRPEMRAKIHAVDRYLVTPETAQYRIFVWLQLPILPDKNLIVIPRDDDTTFGILQCRFHELWALRKGSDLQDRPRYTHTSVFATFPFPVGLTPDVPTADYADDPRAQAIATAASRLNEMRENWLNPPDLVERVPEVVEGYPDRILPKDEAAARELKKRTLTNLYNARPAWLDHAHRALDEAVAEAYGWGDDYRAGLLTDDEILARLFRLNQERANG</sequence>
<dbReference type="Pfam" id="PF20473">
    <property type="entry name" value="MmeI_Mtase"/>
    <property type="match status" value="1"/>
</dbReference>
<dbReference type="GO" id="GO:0009007">
    <property type="term" value="F:site-specific DNA-methyltransferase (adenine-specific) activity"/>
    <property type="evidence" value="ECO:0007669"/>
    <property type="project" value="UniProtKB-EC"/>
</dbReference>
<dbReference type="RefSeq" id="WP_047822153.1">
    <property type="nucleotide sequence ID" value="NZ_JACIEL010000004.1"/>
</dbReference>
<dbReference type="STRING" id="1348774.AB433_15130"/>
<evidence type="ECO:0000256" key="3">
    <source>
        <dbReference type="ARBA" id="ARBA00022679"/>
    </source>
</evidence>
<evidence type="ECO:0000313" key="8">
    <source>
        <dbReference type="EMBL" id="AKM10999.1"/>
    </source>
</evidence>
<keyword evidence="3 8" id="KW-0808">Transferase</keyword>
<dbReference type="EC" id="2.1.1.72" evidence="1"/>
<protein>
    <recommendedName>
        <fullName evidence="1">site-specific DNA-methyltransferase (adenine-specific)</fullName>
        <ecNumber evidence="1">2.1.1.72</ecNumber>
    </recommendedName>
</protein>
<accession>A0A0G3XK81</accession>
<dbReference type="PANTHER" id="PTHR33841:SF1">
    <property type="entry name" value="DNA METHYLTRANSFERASE A"/>
    <property type="match status" value="1"/>
</dbReference>
<dbReference type="PRINTS" id="PR00507">
    <property type="entry name" value="N12N6MTFRASE"/>
</dbReference>
<feature type="domain" description="MmeI-like DNA-methyltransferase" evidence="7">
    <location>
        <begin position="354"/>
        <end position="593"/>
    </location>
</feature>
<evidence type="ECO:0000256" key="4">
    <source>
        <dbReference type="ARBA" id="ARBA00047942"/>
    </source>
</evidence>
<keyword evidence="2 8" id="KW-0489">Methyltransferase</keyword>
<evidence type="ECO:0000256" key="1">
    <source>
        <dbReference type="ARBA" id="ARBA00011900"/>
    </source>
</evidence>
<feature type="domain" description="MmeI-like N-terminal" evidence="5">
    <location>
        <begin position="1"/>
        <end position="176"/>
    </location>
</feature>
<organism evidence="8 9">
    <name type="scientific">Croceicoccus naphthovorans</name>
    <dbReference type="NCBI Taxonomy" id="1348774"/>
    <lineage>
        <taxon>Bacteria</taxon>
        <taxon>Pseudomonadati</taxon>
        <taxon>Pseudomonadota</taxon>
        <taxon>Alphaproteobacteria</taxon>
        <taxon>Sphingomonadales</taxon>
        <taxon>Erythrobacteraceae</taxon>
        <taxon>Croceicoccus</taxon>
    </lineage>
</organism>
<dbReference type="Pfam" id="PF20465">
    <property type="entry name" value="MmeI_hel"/>
    <property type="match status" value="1"/>
</dbReference>
<dbReference type="SUPFAM" id="SSF53335">
    <property type="entry name" value="S-adenosyl-L-methionine-dependent methyltransferases"/>
    <property type="match status" value="1"/>
</dbReference>
<dbReference type="GO" id="GO:0032259">
    <property type="term" value="P:methylation"/>
    <property type="evidence" value="ECO:0007669"/>
    <property type="project" value="UniProtKB-KW"/>
</dbReference>
<dbReference type="EMBL" id="CP011770">
    <property type="protein sequence ID" value="AKM10999.1"/>
    <property type="molecule type" value="Genomic_DNA"/>
</dbReference>
<dbReference type="PANTHER" id="PTHR33841">
    <property type="entry name" value="DNA METHYLTRANSFERASE YEEA-RELATED"/>
    <property type="match status" value="1"/>
</dbReference>
<dbReference type="OrthoDB" id="9806213at2"/>
<dbReference type="InterPro" id="IPR046816">
    <property type="entry name" value="MmeI_Mtase"/>
</dbReference>
<dbReference type="InterPro" id="IPR050953">
    <property type="entry name" value="N4_N6_ade-DNA_methylase"/>
</dbReference>
<evidence type="ECO:0000259" key="7">
    <source>
        <dbReference type="Pfam" id="PF20473"/>
    </source>
</evidence>
<feature type="domain" description="MmeI-like helicase spacer" evidence="6">
    <location>
        <begin position="182"/>
        <end position="252"/>
    </location>
</feature>
<dbReference type="InterPro" id="IPR046819">
    <property type="entry name" value="MmeI_hel"/>
</dbReference>
<dbReference type="KEGG" id="cna:AB433_15130"/>
<evidence type="ECO:0000256" key="2">
    <source>
        <dbReference type="ARBA" id="ARBA00022603"/>
    </source>
</evidence>
<proteinExistence type="predicted"/>
<dbReference type="InterPro" id="IPR046817">
    <property type="entry name" value="MmeI_N"/>
</dbReference>
<dbReference type="AlphaFoldDB" id="A0A0G3XK81"/>
<name>A0A0G3XK81_9SPHN</name>
<dbReference type="PATRIC" id="fig|1348774.3.peg.3184"/>
<dbReference type="REBASE" id="114120">
    <property type="entry name" value="CnaPQ2ORF15130P"/>
</dbReference>
<dbReference type="Pfam" id="PF20464">
    <property type="entry name" value="MmeI_N"/>
    <property type="match status" value="1"/>
</dbReference>
<reference evidence="8 9" key="1">
    <citation type="submission" date="2015-06" db="EMBL/GenBank/DDBJ databases">
        <authorList>
            <person name="Zeng Y."/>
            <person name="Huang Y."/>
        </authorList>
    </citation>
    <scope>NUCLEOTIDE SEQUENCE [LARGE SCALE GENOMIC DNA]</scope>
    <source>
        <strain evidence="8 9">PQ-2</strain>
    </source>
</reference>
<dbReference type="InterPro" id="IPR029063">
    <property type="entry name" value="SAM-dependent_MTases_sf"/>
</dbReference>
<comment type="catalytic activity">
    <reaction evidence="4">
        <text>a 2'-deoxyadenosine in DNA + S-adenosyl-L-methionine = an N(6)-methyl-2'-deoxyadenosine in DNA + S-adenosyl-L-homocysteine + H(+)</text>
        <dbReference type="Rhea" id="RHEA:15197"/>
        <dbReference type="Rhea" id="RHEA-COMP:12418"/>
        <dbReference type="Rhea" id="RHEA-COMP:12419"/>
        <dbReference type="ChEBI" id="CHEBI:15378"/>
        <dbReference type="ChEBI" id="CHEBI:57856"/>
        <dbReference type="ChEBI" id="CHEBI:59789"/>
        <dbReference type="ChEBI" id="CHEBI:90615"/>
        <dbReference type="ChEBI" id="CHEBI:90616"/>
        <dbReference type="EC" id="2.1.1.72"/>
    </reaction>
</comment>
<dbReference type="Gene3D" id="3.40.50.150">
    <property type="entry name" value="Vaccinia Virus protein VP39"/>
    <property type="match status" value="1"/>
</dbReference>
<evidence type="ECO:0000313" key="9">
    <source>
        <dbReference type="Proteomes" id="UP000035287"/>
    </source>
</evidence>
<gene>
    <name evidence="8" type="ORF">AB433_15130</name>
</gene>